<dbReference type="CDD" id="cd00009">
    <property type="entry name" value="AAA"/>
    <property type="match status" value="1"/>
</dbReference>
<evidence type="ECO:0000313" key="12">
    <source>
        <dbReference type="Proteomes" id="UP000265845"/>
    </source>
</evidence>
<proteinExistence type="predicted"/>
<dbReference type="PROSITE" id="PS50110">
    <property type="entry name" value="RESPONSE_REGULATORY"/>
    <property type="match status" value="1"/>
</dbReference>
<dbReference type="SUPFAM" id="SSF52172">
    <property type="entry name" value="CheY-like"/>
    <property type="match status" value="1"/>
</dbReference>
<keyword evidence="8" id="KW-0597">Phosphoprotein</keyword>
<dbReference type="InterPro" id="IPR011006">
    <property type="entry name" value="CheY-like_superfamily"/>
</dbReference>
<dbReference type="Gene3D" id="3.40.50.300">
    <property type="entry name" value="P-loop containing nucleotide triphosphate hydrolases"/>
    <property type="match status" value="1"/>
</dbReference>
<evidence type="ECO:0000256" key="5">
    <source>
        <dbReference type="ARBA" id="ARBA00023125"/>
    </source>
</evidence>
<dbReference type="InterPro" id="IPR058031">
    <property type="entry name" value="AAA_lid_NorR"/>
</dbReference>
<dbReference type="SMART" id="SM00382">
    <property type="entry name" value="AAA"/>
    <property type="match status" value="1"/>
</dbReference>
<dbReference type="GO" id="GO:0005524">
    <property type="term" value="F:ATP binding"/>
    <property type="evidence" value="ECO:0007669"/>
    <property type="project" value="UniProtKB-KW"/>
</dbReference>
<dbReference type="GO" id="GO:0000160">
    <property type="term" value="P:phosphorelay signal transduction system"/>
    <property type="evidence" value="ECO:0007669"/>
    <property type="project" value="UniProtKB-KW"/>
</dbReference>
<dbReference type="InterPro" id="IPR002197">
    <property type="entry name" value="HTH_Fis"/>
</dbReference>
<dbReference type="Proteomes" id="UP000265845">
    <property type="component" value="Unassembled WGS sequence"/>
</dbReference>
<evidence type="ECO:0000259" key="9">
    <source>
        <dbReference type="PROSITE" id="PS50045"/>
    </source>
</evidence>
<evidence type="ECO:0000256" key="3">
    <source>
        <dbReference type="ARBA" id="ARBA00023012"/>
    </source>
</evidence>
<dbReference type="Gene3D" id="3.40.50.2300">
    <property type="match status" value="1"/>
</dbReference>
<dbReference type="InterPro" id="IPR025662">
    <property type="entry name" value="Sigma_54_int_dom_ATP-bd_1"/>
</dbReference>
<dbReference type="Gene3D" id="1.10.10.60">
    <property type="entry name" value="Homeodomain-like"/>
    <property type="match status" value="1"/>
</dbReference>
<dbReference type="PROSITE" id="PS00675">
    <property type="entry name" value="SIGMA54_INTERACT_1"/>
    <property type="match status" value="1"/>
</dbReference>
<dbReference type="EMBL" id="QWGA01000006">
    <property type="protein sequence ID" value="RIJ29616.1"/>
    <property type="molecule type" value="Genomic_DNA"/>
</dbReference>
<dbReference type="SUPFAM" id="SSF52540">
    <property type="entry name" value="P-loop containing nucleoside triphosphate hydrolases"/>
    <property type="match status" value="1"/>
</dbReference>
<feature type="modified residue" description="4-aspartylphosphate" evidence="8">
    <location>
        <position position="55"/>
    </location>
</feature>
<evidence type="ECO:0000256" key="4">
    <source>
        <dbReference type="ARBA" id="ARBA00023015"/>
    </source>
</evidence>
<gene>
    <name evidence="11" type="ORF">D1222_09520</name>
</gene>
<dbReference type="AlphaFoldDB" id="A0A399RDF7"/>
<evidence type="ECO:0000256" key="8">
    <source>
        <dbReference type="PROSITE-ProRule" id="PRU00169"/>
    </source>
</evidence>
<dbReference type="PROSITE" id="PS00676">
    <property type="entry name" value="SIGMA54_INTERACT_2"/>
    <property type="match status" value="1"/>
</dbReference>
<dbReference type="Pfam" id="PF02954">
    <property type="entry name" value="HTH_8"/>
    <property type="match status" value="1"/>
</dbReference>
<dbReference type="PROSITE" id="PS50045">
    <property type="entry name" value="SIGMA54_INTERACT_4"/>
    <property type="match status" value="1"/>
</dbReference>
<keyword evidence="12" id="KW-1185">Reference proteome</keyword>
<keyword evidence="4" id="KW-0805">Transcription regulation</keyword>
<dbReference type="InterPro" id="IPR025943">
    <property type="entry name" value="Sigma_54_int_dom_ATP-bd_2"/>
</dbReference>
<dbReference type="OrthoDB" id="9804019at2"/>
<dbReference type="PANTHER" id="PTHR32071:SF117">
    <property type="entry name" value="PTS-DEPENDENT DIHYDROXYACETONE KINASE OPERON REGULATORY PROTEIN-RELATED"/>
    <property type="match status" value="1"/>
</dbReference>
<sequence length="465" mass="50859">MTTKSKLLIVEDTPSLARTYEAHLKREFDRIEIADTGAKALASVQNEAPSCILLDLKLPDADGLDLLDRWTRDQLAAPVIVITATGSMTVAVDAMRRGAHDFVVKPTSSERLKVTVRNARDNFQLKKTVATYEAEVDRSDFCGIIGRSLVMQGVFKTIEAAAPSRASVFVTGETGTGKELVARAVHEMSPRRKARFVALNCGAIPKDLIESEIFGHVKGAFTGATADRTGAAQLADGGTLFLDELGEMPIDLQPKLLRFLQLGEFSRVGESTLCKADIRIIAATNRDPLQAIQDGQLREDLYYRLHVIPVALPPLAERGGDVLLLAESLLERFGREEAKTFTGFSREAQEWLVSHTWPGNVRELENLIRQIAVMQTGGEVTVDMLPARTPITASHTGAALPENASRNQPAAPPPEDYGCEPLWLTEKKAIERAIALSRGNIVAAAKRLEINPSTIYRKKASWESV</sequence>
<dbReference type="SUPFAM" id="SSF46689">
    <property type="entry name" value="Homeodomain-like"/>
    <property type="match status" value="1"/>
</dbReference>
<accession>A0A399RDF7</accession>
<dbReference type="RefSeq" id="WP_119454022.1">
    <property type="nucleotide sequence ID" value="NZ_QWGA01000006.1"/>
</dbReference>
<keyword evidence="2" id="KW-0067">ATP-binding</keyword>
<organism evidence="11 12">
    <name type="scientific">Henriciella algicola</name>
    <dbReference type="NCBI Taxonomy" id="1608422"/>
    <lineage>
        <taxon>Bacteria</taxon>
        <taxon>Pseudomonadati</taxon>
        <taxon>Pseudomonadota</taxon>
        <taxon>Alphaproteobacteria</taxon>
        <taxon>Hyphomonadales</taxon>
        <taxon>Hyphomonadaceae</taxon>
        <taxon>Henriciella</taxon>
    </lineage>
</organism>
<evidence type="ECO:0000256" key="1">
    <source>
        <dbReference type="ARBA" id="ARBA00022741"/>
    </source>
</evidence>
<dbReference type="GO" id="GO:0006355">
    <property type="term" value="P:regulation of DNA-templated transcription"/>
    <property type="evidence" value="ECO:0007669"/>
    <property type="project" value="InterPro"/>
</dbReference>
<dbReference type="InterPro" id="IPR027417">
    <property type="entry name" value="P-loop_NTPase"/>
</dbReference>
<evidence type="ECO:0000256" key="7">
    <source>
        <dbReference type="ARBA" id="ARBA00023163"/>
    </source>
</evidence>
<keyword evidence="3" id="KW-0902">Two-component regulatory system</keyword>
<dbReference type="Pfam" id="PF00072">
    <property type="entry name" value="Response_reg"/>
    <property type="match status" value="1"/>
</dbReference>
<dbReference type="InterPro" id="IPR001789">
    <property type="entry name" value="Sig_transdc_resp-reg_receiver"/>
</dbReference>
<name>A0A399RDF7_9PROT</name>
<evidence type="ECO:0000256" key="6">
    <source>
        <dbReference type="ARBA" id="ARBA00023159"/>
    </source>
</evidence>
<keyword evidence="1" id="KW-0547">Nucleotide-binding</keyword>
<keyword evidence="7" id="KW-0804">Transcription</keyword>
<dbReference type="GO" id="GO:0043565">
    <property type="term" value="F:sequence-specific DNA binding"/>
    <property type="evidence" value="ECO:0007669"/>
    <property type="project" value="InterPro"/>
</dbReference>
<reference evidence="11 12" key="1">
    <citation type="submission" date="2018-08" db="EMBL/GenBank/DDBJ databases">
        <title>Henriciella mobilis sp. nov., isolated from seawater.</title>
        <authorList>
            <person name="Cheng H."/>
            <person name="Wu Y.-H."/>
            <person name="Xu X.-W."/>
            <person name="Guo L.-L."/>
        </authorList>
    </citation>
    <scope>NUCLEOTIDE SEQUENCE [LARGE SCALE GENOMIC DNA]</scope>
    <source>
        <strain evidence="11 12">CCUG67844</strain>
    </source>
</reference>
<dbReference type="FunFam" id="3.40.50.300:FF:000006">
    <property type="entry name" value="DNA-binding transcriptional regulator NtrC"/>
    <property type="match status" value="1"/>
</dbReference>
<evidence type="ECO:0000256" key="2">
    <source>
        <dbReference type="ARBA" id="ARBA00022840"/>
    </source>
</evidence>
<dbReference type="Pfam" id="PF25601">
    <property type="entry name" value="AAA_lid_14"/>
    <property type="match status" value="1"/>
</dbReference>
<feature type="domain" description="Response regulatory" evidence="10">
    <location>
        <begin position="6"/>
        <end position="120"/>
    </location>
</feature>
<dbReference type="InterPro" id="IPR009057">
    <property type="entry name" value="Homeodomain-like_sf"/>
</dbReference>
<dbReference type="InterPro" id="IPR025944">
    <property type="entry name" value="Sigma_54_int_dom_CS"/>
</dbReference>
<keyword evidence="5" id="KW-0238">DNA-binding</keyword>
<dbReference type="InterPro" id="IPR002078">
    <property type="entry name" value="Sigma_54_int"/>
</dbReference>
<dbReference type="SMART" id="SM00448">
    <property type="entry name" value="REC"/>
    <property type="match status" value="1"/>
</dbReference>
<dbReference type="PROSITE" id="PS00688">
    <property type="entry name" value="SIGMA54_INTERACT_3"/>
    <property type="match status" value="1"/>
</dbReference>
<dbReference type="Pfam" id="PF00158">
    <property type="entry name" value="Sigma54_activat"/>
    <property type="match status" value="1"/>
</dbReference>
<evidence type="ECO:0000313" key="11">
    <source>
        <dbReference type="EMBL" id="RIJ29616.1"/>
    </source>
</evidence>
<evidence type="ECO:0000259" key="10">
    <source>
        <dbReference type="PROSITE" id="PS50110"/>
    </source>
</evidence>
<feature type="domain" description="Sigma-54 factor interaction" evidence="9">
    <location>
        <begin position="144"/>
        <end position="373"/>
    </location>
</feature>
<protein>
    <submittedName>
        <fullName evidence="11">Sigma-54-dependent Fis family transcriptional regulator</fullName>
    </submittedName>
</protein>
<dbReference type="InterPro" id="IPR003593">
    <property type="entry name" value="AAA+_ATPase"/>
</dbReference>
<dbReference type="PANTHER" id="PTHR32071">
    <property type="entry name" value="TRANSCRIPTIONAL REGULATORY PROTEIN"/>
    <property type="match status" value="1"/>
</dbReference>
<dbReference type="Gene3D" id="1.10.8.60">
    <property type="match status" value="1"/>
</dbReference>
<keyword evidence="6" id="KW-0010">Activator</keyword>
<comment type="caution">
    <text evidence="11">The sequence shown here is derived from an EMBL/GenBank/DDBJ whole genome shotgun (WGS) entry which is preliminary data.</text>
</comment>